<feature type="domain" description="Chorismate-utilising enzyme C-terminal" evidence="8">
    <location>
        <begin position="161"/>
        <end position="409"/>
    </location>
</feature>
<dbReference type="SUPFAM" id="SSF56752">
    <property type="entry name" value="D-aminoacid aminotransferase-like PLP-dependent enzymes"/>
    <property type="match status" value="1"/>
</dbReference>
<keyword evidence="3 5" id="KW-0663">Pyridoxal phosphate</keyword>
<dbReference type="PANTHER" id="PTHR11236">
    <property type="entry name" value="AMINOBENZOATE/ANTHRANILATE SYNTHASE"/>
    <property type="match status" value="1"/>
</dbReference>
<dbReference type="InterPro" id="IPR018300">
    <property type="entry name" value="Aminotrans_IV_CS"/>
</dbReference>
<evidence type="ECO:0000256" key="1">
    <source>
        <dbReference type="ARBA" id="ARBA00001933"/>
    </source>
</evidence>
<feature type="region of interest" description="Disordered" evidence="6">
    <location>
        <begin position="422"/>
        <end position="469"/>
    </location>
</feature>
<dbReference type="PANTHER" id="PTHR11236:SF50">
    <property type="entry name" value="AMINODEOXYCHORISMATE SYNTHASE COMPONENT 1"/>
    <property type="match status" value="1"/>
</dbReference>
<protein>
    <submittedName>
        <fullName evidence="9">Chorismate-binding protein</fullName>
    </submittedName>
</protein>
<dbReference type="Gene3D" id="3.40.50.880">
    <property type="match status" value="1"/>
</dbReference>
<dbReference type="InterPro" id="IPR015890">
    <property type="entry name" value="Chorismate_C"/>
</dbReference>
<dbReference type="PRINTS" id="PR00096">
    <property type="entry name" value="GATASE"/>
</dbReference>
<feature type="compositionally biased region" description="Low complexity" evidence="6">
    <location>
        <begin position="422"/>
        <end position="437"/>
    </location>
</feature>
<dbReference type="PRINTS" id="PR00097">
    <property type="entry name" value="ANTSNTHASEII"/>
</dbReference>
<dbReference type="InterPro" id="IPR043132">
    <property type="entry name" value="BCAT-like_C"/>
</dbReference>
<dbReference type="Pfam" id="PF00425">
    <property type="entry name" value="Chorismate_bind"/>
    <property type="match status" value="1"/>
</dbReference>
<accession>A0ABW1QUJ0</accession>
<dbReference type="Gene3D" id="3.20.10.10">
    <property type="entry name" value="D-amino Acid Aminotransferase, subunit A, domain 2"/>
    <property type="match status" value="1"/>
</dbReference>
<dbReference type="PRINTS" id="PR00099">
    <property type="entry name" value="CPSGATASE"/>
</dbReference>
<dbReference type="InterPro" id="IPR006221">
    <property type="entry name" value="TrpG/PapA_dom"/>
</dbReference>
<dbReference type="InterPro" id="IPR001544">
    <property type="entry name" value="Aminotrans_IV"/>
</dbReference>
<dbReference type="CDD" id="cd01743">
    <property type="entry name" value="GATase1_Anthranilate_Synthase"/>
    <property type="match status" value="1"/>
</dbReference>
<dbReference type="Proteomes" id="UP001596097">
    <property type="component" value="Unassembled WGS sequence"/>
</dbReference>
<dbReference type="InterPro" id="IPR005801">
    <property type="entry name" value="ADC_synthase"/>
</dbReference>
<dbReference type="SUPFAM" id="SSF52317">
    <property type="entry name" value="Class I glutamine amidotransferase-like"/>
    <property type="match status" value="1"/>
</dbReference>
<evidence type="ECO:0000256" key="2">
    <source>
        <dbReference type="ARBA" id="ARBA00009320"/>
    </source>
</evidence>
<gene>
    <name evidence="9" type="ORF">ACFPYK_19550</name>
</gene>
<dbReference type="PROSITE" id="PS51273">
    <property type="entry name" value="GATASE_TYPE_1"/>
    <property type="match status" value="1"/>
</dbReference>
<proteinExistence type="inferred from homology"/>
<dbReference type="InterPro" id="IPR017926">
    <property type="entry name" value="GATASE"/>
</dbReference>
<feature type="compositionally biased region" description="Gly residues" evidence="6">
    <location>
        <begin position="438"/>
        <end position="454"/>
    </location>
</feature>
<evidence type="ECO:0000256" key="5">
    <source>
        <dbReference type="RuleBase" id="RU004516"/>
    </source>
</evidence>
<dbReference type="NCBIfam" id="TIGR00566">
    <property type="entry name" value="trpG_papA"/>
    <property type="match status" value="1"/>
</dbReference>
<dbReference type="InterPro" id="IPR019999">
    <property type="entry name" value="Anth_synth_I-like"/>
</dbReference>
<feature type="domain" description="Glutamine amidotransferase" evidence="7">
    <location>
        <begin position="718"/>
        <end position="902"/>
    </location>
</feature>
<keyword evidence="10" id="KW-1185">Reference proteome</keyword>
<dbReference type="Pfam" id="PF00117">
    <property type="entry name" value="GATase"/>
    <property type="match status" value="1"/>
</dbReference>
<dbReference type="PROSITE" id="PS00770">
    <property type="entry name" value="AA_TRANSFER_CLASS_4"/>
    <property type="match status" value="1"/>
</dbReference>
<evidence type="ECO:0000256" key="6">
    <source>
        <dbReference type="SAM" id="MobiDB-lite"/>
    </source>
</evidence>
<organism evidence="9 10">
    <name type="scientific">Mumia xiangluensis</name>
    <dbReference type="NCBI Taxonomy" id="1678900"/>
    <lineage>
        <taxon>Bacteria</taxon>
        <taxon>Bacillati</taxon>
        <taxon>Actinomycetota</taxon>
        <taxon>Actinomycetes</taxon>
        <taxon>Propionibacteriales</taxon>
        <taxon>Nocardioidaceae</taxon>
        <taxon>Mumia</taxon>
    </lineage>
</organism>
<keyword evidence="4" id="KW-0315">Glutamine amidotransferase</keyword>
<comment type="cofactor">
    <cofactor evidence="1 5">
        <name>pyridoxal 5'-phosphate</name>
        <dbReference type="ChEBI" id="CHEBI:597326"/>
    </cofactor>
</comment>
<evidence type="ECO:0000259" key="7">
    <source>
        <dbReference type="Pfam" id="PF00117"/>
    </source>
</evidence>
<dbReference type="Pfam" id="PF01063">
    <property type="entry name" value="Aminotran_4"/>
    <property type="match status" value="1"/>
</dbReference>
<dbReference type="InterPro" id="IPR036038">
    <property type="entry name" value="Aminotransferase-like"/>
</dbReference>
<reference evidence="10" key="1">
    <citation type="journal article" date="2019" name="Int. J. Syst. Evol. Microbiol.">
        <title>The Global Catalogue of Microorganisms (GCM) 10K type strain sequencing project: providing services to taxonomists for standard genome sequencing and annotation.</title>
        <authorList>
            <consortium name="The Broad Institute Genomics Platform"/>
            <consortium name="The Broad Institute Genome Sequencing Center for Infectious Disease"/>
            <person name="Wu L."/>
            <person name="Ma J."/>
        </authorList>
    </citation>
    <scope>NUCLEOTIDE SEQUENCE [LARGE SCALE GENOMIC DNA]</scope>
    <source>
        <strain evidence="10">CGMCC 4.7198</strain>
    </source>
</reference>
<dbReference type="Gene3D" id="3.60.120.10">
    <property type="entry name" value="Anthranilate synthase"/>
    <property type="match status" value="1"/>
</dbReference>
<name>A0ABW1QUJ0_9ACTN</name>
<comment type="similarity">
    <text evidence="2">Belongs to the class-IV pyridoxal-phosphate-dependent aminotransferase family.</text>
</comment>
<evidence type="ECO:0000259" key="8">
    <source>
        <dbReference type="Pfam" id="PF00425"/>
    </source>
</evidence>
<dbReference type="InterPro" id="IPR029062">
    <property type="entry name" value="Class_I_gatase-like"/>
</dbReference>
<dbReference type="SUPFAM" id="SSF56322">
    <property type="entry name" value="ADC synthase"/>
    <property type="match status" value="1"/>
</dbReference>
<evidence type="ECO:0000256" key="4">
    <source>
        <dbReference type="ARBA" id="ARBA00022962"/>
    </source>
</evidence>
<evidence type="ECO:0000313" key="10">
    <source>
        <dbReference type="Proteomes" id="UP001596097"/>
    </source>
</evidence>
<dbReference type="EMBL" id="JBHSQL010000021">
    <property type="protein sequence ID" value="MFC6151610.1"/>
    <property type="molecule type" value="Genomic_DNA"/>
</dbReference>
<evidence type="ECO:0000256" key="3">
    <source>
        <dbReference type="ARBA" id="ARBA00022898"/>
    </source>
</evidence>
<comment type="caution">
    <text evidence="9">The sequence shown here is derived from an EMBL/GenBank/DDBJ whole genome shotgun (WGS) entry which is preliminary data.</text>
</comment>
<sequence length="906" mass="95928">MIPPTDRRRVGPYDLATLLRRLRGRDRLVALVGDWDGGRDLVAYDPVRVLGTDEDPFDLGTGPAGAREAGTWIGWWGYQLGSRLEEVGASPPRPERLPDAELALYETVLRRVDGAWWFESVAGPEVAEVHWQRLRDLLDGDDPQPTPYALEPFASVPDLASHREAVRRAVAHIHAGDIFQANICLRLQSRIEGADRAGAALEMFLAGVTALAPAYAAYIAGRDGTIVSLSPELYLRRTGRHVVSSPIKGTAPADTDPADLAASVKNRAENVMIVDLVRNDLGRVAETGSVHVTATAAPRPHTGVWHLVSDVEATLVPDATDADLLRASFPPGSVTGAPKVRAMQVIGELETTGREVYTGAIGHVGPGGLEASVVIRTFEIRGDRVWLGVGGGVVADSDPDDELRECFTKASPLLRAVGAGLGGLDTPSPSGSGYSTTEGGGGSGYSTTEGGDGGTRWSSRARNEPVSRPDPAAGIFDTLLVRAGRAVDLDGHAGRFAAAVAATYAVPLDAATLADDLRHRAATLDGDHRLRVSYDPAAADVDVRVTPAGAIPTAPWVLHPAVVPGGLGEVKWNDRTLLAALPGAPWGDTHDPLLVDEDGTVLETGRGNLFAVLDDGIHTPVLDGRILPGVTRAVVLARLRAHDVPVFERRLRVDELASAGELFVTNAIGRVRPVAEVTGVVRLEPGPTTQWIRRLDVTPGQSGRGRDQSPRSVGASVLLIDNYDSFVHNLAQYVRELGAEATVVRNDAVTADDLLELRRTGAFTHLVISPGPGAPSEAGVSVEAVRALGPTTPILGVCLGHQAIGEAYGAAVARAPRPVHGVPSLVHHDGAGVYAGMDGPLVAARYHSLIVRDLPEELVATAWNGEGVLMGVRHREHPVEGVQIHPESILTPRGHELLANFLRGRS</sequence>
<evidence type="ECO:0000313" key="9">
    <source>
        <dbReference type="EMBL" id="MFC6151610.1"/>
    </source>
</evidence>